<feature type="active site" description="Nucleophile" evidence="7">
    <location>
        <position position="607"/>
    </location>
</feature>
<comment type="pathway">
    <text evidence="1 7">Cofactor biosynthesis; adenosylcobalamin biosynthesis.</text>
</comment>
<dbReference type="CDD" id="cd01750">
    <property type="entry name" value="GATase1_CobQ"/>
    <property type="match status" value="1"/>
</dbReference>
<dbReference type="Gene3D" id="3.40.50.300">
    <property type="entry name" value="P-loop containing nucleotide triphosphate hydrolases"/>
    <property type="match status" value="1"/>
</dbReference>
<dbReference type="GO" id="GO:0009236">
    <property type="term" value="P:cobalamin biosynthetic process"/>
    <property type="evidence" value="ECO:0007669"/>
    <property type="project" value="UniProtKB-UniRule"/>
</dbReference>
<dbReference type="HAMAP" id="MF_00028">
    <property type="entry name" value="CobQ"/>
    <property type="match status" value="1"/>
</dbReference>
<keyword evidence="3" id="KW-0489">Methyltransferase</keyword>
<evidence type="ECO:0000259" key="11">
    <source>
        <dbReference type="Pfam" id="PF07685"/>
    </source>
</evidence>
<name>A0A5D3WIY0_9BACT</name>
<dbReference type="GO" id="GO:0032259">
    <property type="term" value="P:methylation"/>
    <property type="evidence" value="ECO:0007669"/>
    <property type="project" value="UniProtKB-KW"/>
</dbReference>
<dbReference type="InterPro" id="IPR011698">
    <property type="entry name" value="GATase_3"/>
</dbReference>
<dbReference type="InterPro" id="IPR002586">
    <property type="entry name" value="CobQ/CobB/MinD/ParA_Nub-bd_dom"/>
</dbReference>
<evidence type="ECO:0000259" key="9">
    <source>
        <dbReference type="Pfam" id="PF00590"/>
    </source>
</evidence>
<dbReference type="NCBIfam" id="TIGR00313">
    <property type="entry name" value="cobQ"/>
    <property type="match status" value="1"/>
</dbReference>
<sequence length="783" mass="83770">MSGQLYIVGLGPGDPAHLTPAARAAIERAEVVTGYKTYLELIPELVAGKQTFSTGMRQETERCREALRRAADGATVALVCSGDAGIYGMAGLVLELQQAEGPEDVEVEIVPGVSAVQGAAARLGAPLMHDFAVISLSDLLTDWQLIRRRLEAAAVADFVVALYNPKSKGRVDQIEEARDILLAHRDPSTPVGIVRNACRRGEMVTVSDLASFTAETIDMSSLVIIGNSSTFVDARGRLVTPRGYRLRRGESPAGGRPEARGARLNDPMPLASGPEPGRTPAIFIAGTGSDVGKSVIAAGLCRLLARRGLRVAPFKAQNMANNAAVCADGGEIGRAQALQAAACGIAPNVDMNPVLLKPNSETGCQVILQGRPVANMGVHEYHAFRDTAWQAVCTSYARLATAHQVVVMEGAGSIAEINLRRQDIVNMVAARMAGARVILVADIERGGVFASIFGTLSLLEAAERELVCGVIINRFRGDVSLLDSGIAELERRTGVPVLGVLPWLELQLPDEDSLSLDNRRQQNDGLVRVGVVRLPRIANSTDFEPFEREPEVSLVYLRRPEQVAEVDLIILPGTKSTLADLEWLKQSGLARAIVDFHTKGGQVIGICGGFQMLGGVIRDPQGVESERAEGEGLGLLDVETELRSGKQTHQAEGHFLPAAAAAGFVGFDRVAGYEIHAGVSRCGITSRPLIRLTRRSGGEAAVDDGAVSADGRVWGTYLHGIFEDERLRHAVLTPLFLRKGSRPEPAGDARNLQAELNRLADHLQTHLDLDRLWRAVGLDGVMA</sequence>
<proteinExistence type="inferred from homology"/>
<dbReference type="Pfam" id="PF01656">
    <property type="entry name" value="CbiA"/>
    <property type="match status" value="1"/>
</dbReference>
<evidence type="ECO:0000256" key="3">
    <source>
        <dbReference type="ARBA" id="ARBA00022603"/>
    </source>
</evidence>
<dbReference type="Gene3D" id="3.40.1010.10">
    <property type="entry name" value="Cobalt-precorrin-4 Transmethylase, Domain 1"/>
    <property type="match status" value="1"/>
</dbReference>
<dbReference type="SUPFAM" id="SSF52540">
    <property type="entry name" value="P-loop containing nucleoside triphosphate hydrolases"/>
    <property type="match status" value="1"/>
</dbReference>
<evidence type="ECO:0000256" key="7">
    <source>
        <dbReference type="HAMAP-Rule" id="MF_00028"/>
    </source>
</evidence>
<evidence type="ECO:0000256" key="1">
    <source>
        <dbReference type="ARBA" id="ARBA00004953"/>
    </source>
</evidence>
<dbReference type="InterPro" id="IPR029062">
    <property type="entry name" value="Class_I_gatase-like"/>
</dbReference>
<accession>A0A5D3WIY0</accession>
<evidence type="ECO:0000259" key="10">
    <source>
        <dbReference type="Pfam" id="PF01656"/>
    </source>
</evidence>
<keyword evidence="6 7" id="KW-0315">Glutamine amidotransferase</keyword>
<dbReference type="InterPro" id="IPR033949">
    <property type="entry name" value="CobQ_GATase1"/>
</dbReference>
<dbReference type="AlphaFoldDB" id="A0A5D3WIY0"/>
<dbReference type="InterPro" id="IPR004459">
    <property type="entry name" value="CobQ_synth"/>
</dbReference>
<comment type="caution">
    <text evidence="12">The sequence shown here is derived from an EMBL/GenBank/DDBJ whole genome shotgun (WGS) entry which is preliminary data.</text>
</comment>
<feature type="domain" description="Tetrapyrrole methylase" evidence="9">
    <location>
        <begin position="5"/>
        <end position="210"/>
    </location>
</feature>
<dbReference type="Gene3D" id="3.40.50.880">
    <property type="match status" value="1"/>
</dbReference>
<dbReference type="EMBL" id="VNIB01000006">
    <property type="protein sequence ID" value="TYO98450.1"/>
    <property type="molecule type" value="Genomic_DNA"/>
</dbReference>
<protein>
    <recommendedName>
        <fullName evidence="7">Cobyric acid synthase</fullName>
    </recommendedName>
</protein>
<evidence type="ECO:0000313" key="13">
    <source>
        <dbReference type="Proteomes" id="UP000324159"/>
    </source>
</evidence>
<dbReference type="Pfam" id="PF07685">
    <property type="entry name" value="GATase_3"/>
    <property type="match status" value="1"/>
</dbReference>
<keyword evidence="2 7" id="KW-0169">Cobalamin biosynthesis</keyword>
<gene>
    <name evidence="7" type="primary">cobQ</name>
    <name evidence="12" type="ORF">EDC39_10649</name>
</gene>
<dbReference type="InterPro" id="IPR014776">
    <property type="entry name" value="4pyrrole_Mease_sub2"/>
</dbReference>
<dbReference type="PANTHER" id="PTHR21343">
    <property type="entry name" value="DETHIOBIOTIN SYNTHETASE"/>
    <property type="match status" value="1"/>
</dbReference>
<dbReference type="PROSITE" id="PS51274">
    <property type="entry name" value="GATASE_COBBQ"/>
    <property type="match status" value="1"/>
</dbReference>
<dbReference type="GO" id="GO:0008168">
    <property type="term" value="F:methyltransferase activity"/>
    <property type="evidence" value="ECO:0007669"/>
    <property type="project" value="UniProtKB-KW"/>
</dbReference>
<evidence type="ECO:0000313" key="12">
    <source>
        <dbReference type="EMBL" id="TYO98450.1"/>
    </source>
</evidence>
<dbReference type="InterPro" id="IPR035996">
    <property type="entry name" value="4pyrrol_Methylase_sf"/>
</dbReference>
<dbReference type="Pfam" id="PF00590">
    <property type="entry name" value="TP_methylase"/>
    <property type="match status" value="1"/>
</dbReference>
<dbReference type="SUPFAM" id="SSF52317">
    <property type="entry name" value="Class I glutamine amidotransferase-like"/>
    <property type="match status" value="1"/>
</dbReference>
<dbReference type="InterPro" id="IPR014777">
    <property type="entry name" value="4pyrrole_Mease_sub1"/>
</dbReference>
<dbReference type="NCBIfam" id="NF001989">
    <property type="entry name" value="PRK00784.1"/>
    <property type="match status" value="1"/>
</dbReference>
<dbReference type="InterPro" id="IPR006363">
    <property type="entry name" value="Cbl_synth_CobJ/CibH_dom"/>
</dbReference>
<dbReference type="InterPro" id="IPR000878">
    <property type="entry name" value="4pyrrol_Mease"/>
</dbReference>
<organism evidence="12 13">
    <name type="scientific">Geothermobacter ehrlichii</name>
    <dbReference type="NCBI Taxonomy" id="213224"/>
    <lineage>
        <taxon>Bacteria</taxon>
        <taxon>Pseudomonadati</taxon>
        <taxon>Thermodesulfobacteriota</taxon>
        <taxon>Desulfuromonadia</taxon>
        <taxon>Desulfuromonadales</taxon>
        <taxon>Geothermobacteraceae</taxon>
        <taxon>Geothermobacter</taxon>
    </lineage>
</organism>
<feature type="domain" description="CobQ/CobB/MinD/ParA nucleotide binding" evidence="10">
    <location>
        <begin position="282"/>
        <end position="505"/>
    </location>
</feature>
<evidence type="ECO:0000256" key="4">
    <source>
        <dbReference type="ARBA" id="ARBA00022679"/>
    </source>
</evidence>
<dbReference type="UniPathway" id="UPA00148"/>
<reference evidence="12 13" key="1">
    <citation type="submission" date="2019-07" db="EMBL/GenBank/DDBJ databases">
        <title>Genomic Encyclopedia of Type Strains, Phase IV (KMG-IV): sequencing the most valuable type-strain genomes for metagenomic binning, comparative biology and taxonomic classification.</title>
        <authorList>
            <person name="Goeker M."/>
        </authorList>
    </citation>
    <scope>NUCLEOTIDE SEQUENCE [LARGE SCALE GENOMIC DNA]</scope>
    <source>
        <strain evidence="12 13">SS015</strain>
    </source>
</reference>
<evidence type="ECO:0000256" key="5">
    <source>
        <dbReference type="ARBA" id="ARBA00022691"/>
    </source>
</evidence>
<dbReference type="OrthoDB" id="9808302at2"/>
<dbReference type="PANTHER" id="PTHR21343:SF1">
    <property type="entry name" value="COBYRIC ACID SYNTHASE"/>
    <property type="match status" value="1"/>
</dbReference>
<dbReference type="NCBIfam" id="TIGR01466">
    <property type="entry name" value="cobJ_cbiH"/>
    <property type="match status" value="1"/>
</dbReference>
<keyword evidence="4" id="KW-0808">Transferase</keyword>
<dbReference type="CDD" id="cd11646">
    <property type="entry name" value="Precorrin_3B_C17_MT"/>
    <property type="match status" value="1"/>
</dbReference>
<dbReference type="Proteomes" id="UP000324159">
    <property type="component" value="Unassembled WGS sequence"/>
</dbReference>
<dbReference type="InterPro" id="IPR047045">
    <property type="entry name" value="CobQ_N"/>
</dbReference>
<evidence type="ECO:0000256" key="8">
    <source>
        <dbReference type="SAM" id="MobiDB-lite"/>
    </source>
</evidence>
<dbReference type="CDD" id="cd05389">
    <property type="entry name" value="CobQ_N"/>
    <property type="match status" value="1"/>
</dbReference>
<feature type="region of interest" description="Disordered" evidence="8">
    <location>
        <begin position="245"/>
        <end position="276"/>
    </location>
</feature>
<keyword evidence="5" id="KW-0949">S-adenosyl-L-methionine</keyword>
<feature type="active site" evidence="7">
    <location>
        <position position="719"/>
    </location>
</feature>
<dbReference type="GO" id="GO:0015420">
    <property type="term" value="F:ABC-type vitamin B12 transporter activity"/>
    <property type="evidence" value="ECO:0007669"/>
    <property type="project" value="UniProtKB-UniRule"/>
</dbReference>
<comment type="similarity">
    <text evidence="7">Belongs to the CobB/CobQ family. CobQ subfamily.</text>
</comment>
<comment type="function">
    <text evidence="7">Catalyzes amidations at positions B, D, E, and G on adenosylcobyrinic A,C-diamide. NH(2) groups are provided by glutamine, and one molecule of ATP is hydrogenolyzed for each amidation.</text>
</comment>
<feature type="domain" description="CobB/CobQ-like glutamine amidotransferase" evidence="11">
    <location>
        <begin position="528"/>
        <end position="725"/>
    </location>
</feature>
<dbReference type="Gene3D" id="3.30.950.10">
    <property type="entry name" value="Methyltransferase, Cobalt-precorrin-4 Transmethylase, Domain 2"/>
    <property type="match status" value="1"/>
</dbReference>
<dbReference type="InterPro" id="IPR027417">
    <property type="entry name" value="P-loop_NTPase"/>
</dbReference>
<evidence type="ECO:0000256" key="6">
    <source>
        <dbReference type="ARBA" id="ARBA00022962"/>
    </source>
</evidence>
<keyword evidence="13" id="KW-1185">Reference proteome</keyword>
<evidence type="ECO:0000256" key="2">
    <source>
        <dbReference type="ARBA" id="ARBA00022573"/>
    </source>
</evidence>
<dbReference type="SUPFAM" id="SSF53790">
    <property type="entry name" value="Tetrapyrrole methylase"/>
    <property type="match status" value="1"/>
</dbReference>